<comment type="caution">
    <text evidence="1">The sequence shown here is derived from an EMBL/GenBank/DDBJ whole genome shotgun (WGS) entry which is preliminary data.</text>
</comment>
<reference evidence="1" key="2">
    <citation type="submission" date="2022-01" db="EMBL/GenBank/DDBJ databases">
        <authorList>
            <person name="Yamashiro T."/>
            <person name="Shiraishi A."/>
            <person name="Satake H."/>
            <person name="Nakayama K."/>
        </authorList>
    </citation>
    <scope>NUCLEOTIDE SEQUENCE</scope>
</reference>
<protein>
    <submittedName>
        <fullName evidence="1">Uncharacterized protein</fullName>
    </submittedName>
</protein>
<gene>
    <name evidence="1" type="ORF">Tco_0705396</name>
</gene>
<evidence type="ECO:0000313" key="2">
    <source>
        <dbReference type="Proteomes" id="UP001151760"/>
    </source>
</evidence>
<name>A0ABQ4Y4H0_9ASTR</name>
<organism evidence="1 2">
    <name type="scientific">Tanacetum coccineum</name>
    <dbReference type="NCBI Taxonomy" id="301880"/>
    <lineage>
        <taxon>Eukaryota</taxon>
        <taxon>Viridiplantae</taxon>
        <taxon>Streptophyta</taxon>
        <taxon>Embryophyta</taxon>
        <taxon>Tracheophyta</taxon>
        <taxon>Spermatophyta</taxon>
        <taxon>Magnoliopsida</taxon>
        <taxon>eudicotyledons</taxon>
        <taxon>Gunneridae</taxon>
        <taxon>Pentapetalae</taxon>
        <taxon>asterids</taxon>
        <taxon>campanulids</taxon>
        <taxon>Asterales</taxon>
        <taxon>Asteraceae</taxon>
        <taxon>Asteroideae</taxon>
        <taxon>Anthemideae</taxon>
        <taxon>Anthemidinae</taxon>
        <taxon>Tanacetum</taxon>
    </lineage>
</organism>
<accession>A0ABQ4Y4H0</accession>
<proteinExistence type="predicted"/>
<sequence>MILSSARMLDRTLASSKKYSSSTRLLHDPFISSNVGPANNSGVRVSTLSRFITNAKKSRGVSISSLNDSRGSSIWAKELSQGDLPVVLEVFSFGALVDSGPFLALLLLDPQFSPAECQRFFCSSDLWIDLLLSILSMRIFFSSNSDRLAAIARDV</sequence>
<dbReference type="Proteomes" id="UP001151760">
    <property type="component" value="Unassembled WGS sequence"/>
</dbReference>
<evidence type="ECO:0000313" key="1">
    <source>
        <dbReference type="EMBL" id="GJS72555.1"/>
    </source>
</evidence>
<keyword evidence="2" id="KW-1185">Reference proteome</keyword>
<reference evidence="1" key="1">
    <citation type="journal article" date="2022" name="Int. J. Mol. Sci.">
        <title>Draft Genome of Tanacetum Coccineum: Genomic Comparison of Closely Related Tanacetum-Family Plants.</title>
        <authorList>
            <person name="Yamashiro T."/>
            <person name="Shiraishi A."/>
            <person name="Nakayama K."/>
            <person name="Satake H."/>
        </authorList>
    </citation>
    <scope>NUCLEOTIDE SEQUENCE</scope>
</reference>
<dbReference type="EMBL" id="BQNB010010088">
    <property type="protein sequence ID" value="GJS72555.1"/>
    <property type="molecule type" value="Genomic_DNA"/>
</dbReference>